<dbReference type="FunFam" id="3.30.360.10:FF:000002">
    <property type="entry name" value="Glyceraldehyde-3-phosphate dehydrogenase"/>
    <property type="match status" value="1"/>
</dbReference>
<feature type="binding site" evidence="5">
    <location>
        <begin position="155"/>
        <end position="157"/>
    </location>
    <ligand>
        <name>D-glyceraldehyde 3-phosphate</name>
        <dbReference type="ChEBI" id="CHEBI:59776"/>
    </ligand>
</feature>
<dbReference type="SMART" id="SM00846">
    <property type="entry name" value="Gp_dh_N"/>
    <property type="match status" value="1"/>
</dbReference>
<protein>
    <recommendedName>
        <fullName evidence="9">Glyceraldehyde-3-phosphate dehydrogenase</fullName>
        <ecNumber evidence="9">1.2.1.-</ecNumber>
    </recommendedName>
</protein>
<comment type="similarity">
    <text evidence="1 8">Belongs to the glyceraldehyde-3-phosphate dehydrogenase family.</text>
</comment>
<feature type="domain" description="Glyceraldehyde 3-phosphate dehydrogenase NAD(P) binding" evidence="10">
    <location>
        <begin position="1"/>
        <end position="156"/>
    </location>
</feature>
<evidence type="ECO:0000256" key="3">
    <source>
        <dbReference type="ARBA" id="ARBA00023002"/>
    </source>
</evidence>
<feature type="binding site" evidence="6">
    <location>
        <position position="83"/>
    </location>
    <ligand>
        <name>NAD(+)</name>
        <dbReference type="ChEBI" id="CHEBI:57540"/>
    </ligand>
</feature>
<feature type="binding site" evidence="6">
    <location>
        <position position="39"/>
    </location>
    <ligand>
        <name>NAD(+)</name>
        <dbReference type="ChEBI" id="CHEBI:57540"/>
    </ligand>
</feature>
<dbReference type="GO" id="GO:0016620">
    <property type="term" value="F:oxidoreductase activity, acting on the aldehyde or oxo group of donors, NAD or NADP as acceptor"/>
    <property type="evidence" value="ECO:0007669"/>
    <property type="project" value="InterPro"/>
</dbReference>
<dbReference type="PIRSF" id="PIRSF000149">
    <property type="entry name" value="GAP_DH"/>
    <property type="match status" value="1"/>
</dbReference>
<comment type="subunit">
    <text evidence="2">Homotetramer.</text>
</comment>
<keyword evidence="3 9" id="KW-0560">Oxidoreductase</keyword>
<dbReference type="InterPro" id="IPR020828">
    <property type="entry name" value="GlycerAld_3-P_DH_NAD(P)-bd"/>
</dbReference>
<keyword evidence="6" id="KW-0547">Nucleotide-binding</keyword>
<dbReference type="GO" id="GO:0050661">
    <property type="term" value="F:NADP binding"/>
    <property type="evidence" value="ECO:0007669"/>
    <property type="project" value="InterPro"/>
</dbReference>
<evidence type="ECO:0000256" key="1">
    <source>
        <dbReference type="ARBA" id="ARBA00007406"/>
    </source>
</evidence>
<organism evidence="11 12">
    <name type="scientific">SAR86 cluster bacterium</name>
    <dbReference type="NCBI Taxonomy" id="2030880"/>
    <lineage>
        <taxon>Bacteria</taxon>
        <taxon>Pseudomonadati</taxon>
        <taxon>Pseudomonadota</taxon>
        <taxon>Gammaproteobacteria</taxon>
        <taxon>SAR86 cluster</taxon>
    </lineage>
</organism>
<gene>
    <name evidence="11" type="primary">gap</name>
    <name evidence="11" type="ORF">EVA99_03140</name>
</gene>
<dbReference type="PRINTS" id="PR00078">
    <property type="entry name" value="G3PDHDRGNASE"/>
</dbReference>
<evidence type="ECO:0000256" key="7">
    <source>
        <dbReference type="PIRSR" id="PIRSR000149-4"/>
    </source>
</evidence>
<dbReference type="EMBL" id="SHBL01000024">
    <property type="protein sequence ID" value="RZO23804.1"/>
    <property type="molecule type" value="Genomic_DNA"/>
</dbReference>
<sequence>MKIAINGFGRIGRNILRSYLAKDQVWKKFNQIEIVAINDLGSPKDSAHLLKYDSVHGRLSNQIGHTEDSIQIDGQKIACFSERDPKNLPWNKLGIDIVFECTGLFTSREAAGAHLDAGAKRVLISAPGKGVDKTVVFGVNHETLTKDDLIISNASCTTNCLAPLAKIINEHYTITNGMANTIHAYTNDQSLLDVHHTDLLRARAASLSMIPTKTGAASAVGEVLPELLGKLDGLAVRVPVSNVSLLDFTFTTEKSFSIEDLNSKLEAATKNGLSGILAVNEIPLVSTDFGNDPHSVIYDKSHTKQIGNSTKILAWYDNEWGFSNRMLDVANYLNQISKNEFRAA</sequence>
<feature type="binding site" evidence="6">
    <location>
        <position position="318"/>
    </location>
    <ligand>
        <name>NAD(+)</name>
        <dbReference type="ChEBI" id="CHEBI:57540"/>
    </ligand>
</feature>
<dbReference type="SUPFAM" id="SSF51735">
    <property type="entry name" value="NAD(P)-binding Rossmann-fold domains"/>
    <property type="match status" value="1"/>
</dbReference>
<evidence type="ECO:0000256" key="2">
    <source>
        <dbReference type="ARBA" id="ARBA00011881"/>
    </source>
</evidence>
<proteinExistence type="inferred from homology"/>
<dbReference type="InterPro" id="IPR036291">
    <property type="entry name" value="NAD(P)-bd_dom_sf"/>
</dbReference>
<dbReference type="AlphaFoldDB" id="A0A520MRG7"/>
<feature type="binding site" evidence="5">
    <location>
        <position position="237"/>
    </location>
    <ligand>
        <name>D-glyceraldehyde 3-phosphate</name>
        <dbReference type="ChEBI" id="CHEBI:59776"/>
    </ligand>
</feature>
<dbReference type="NCBIfam" id="TIGR01534">
    <property type="entry name" value="GAPDH-I"/>
    <property type="match status" value="1"/>
</dbReference>
<dbReference type="InterPro" id="IPR006424">
    <property type="entry name" value="Glyceraldehyde-3-P_DH_1"/>
</dbReference>
<evidence type="ECO:0000256" key="9">
    <source>
        <dbReference type="RuleBase" id="RU361160"/>
    </source>
</evidence>
<dbReference type="GO" id="GO:0051287">
    <property type="term" value="F:NAD binding"/>
    <property type="evidence" value="ECO:0007669"/>
    <property type="project" value="InterPro"/>
</dbReference>
<feature type="active site" description="Nucleophile" evidence="4">
    <location>
        <position position="156"/>
    </location>
</feature>
<dbReference type="CDD" id="cd05214">
    <property type="entry name" value="GAPDH_I_N"/>
    <property type="match status" value="1"/>
</dbReference>
<dbReference type="InterPro" id="IPR020829">
    <property type="entry name" value="GlycerAld_3-P_DH_cat"/>
</dbReference>
<feature type="binding site" evidence="5">
    <location>
        <begin position="214"/>
        <end position="215"/>
    </location>
    <ligand>
        <name>D-glyceraldehyde 3-phosphate</name>
        <dbReference type="ChEBI" id="CHEBI:59776"/>
    </ligand>
</feature>
<dbReference type="SUPFAM" id="SSF55347">
    <property type="entry name" value="Glyceraldehyde-3-phosphate dehydrogenase-like, C-terminal domain"/>
    <property type="match status" value="1"/>
</dbReference>
<dbReference type="InterPro" id="IPR020830">
    <property type="entry name" value="GlycerAld_3-P_DH_AS"/>
</dbReference>
<dbReference type="PANTHER" id="PTHR43148">
    <property type="entry name" value="GLYCERALDEHYDE-3-PHOSPHATE DEHYDROGENASE 2"/>
    <property type="match status" value="1"/>
</dbReference>
<feature type="binding site" evidence="6">
    <location>
        <position position="125"/>
    </location>
    <ligand>
        <name>NAD(+)</name>
        <dbReference type="ChEBI" id="CHEBI:57540"/>
    </ligand>
</feature>
<reference evidence="11 12" key="1">
    <citation type="submission" date="2019-02" db="EMBL/GenBank/DDBJ databases">
        <title>Prokaryotic population dynamics and viral predation in marine succession experiment using metagenomics: the confinement effect.</title>
        <authorList>
            <person name="Haro-Moreno J.M."/>
            <person name="Rodriguez-Valera F."/>
            <person name="Lopez-Perez M."/>
        </authorList>
    </citation>
    <scope>NUCLEOTIDE SEQUENCE [LARGE SCALE GENOMIC DNA]</scope>
    <source>
        <strain evidence="11">MED-G166</strain>
    </source>
</reference>
<feature type="site" description="Activates thiol group during catalysis" evidence="7">
    <location>
        <position position="183"/>
    </location>
</feature>
<dbReference type="Pfam" id="PF02800">
    <property type="entry name" value="Gp_dh_C"/>
    <property type="match status" value="1"/>
</dbReference>
<dbReference type="FunFam" id="3.40.50.720:FF:000001">
    <property type="entry name" value="Glyceraldehyde-3-phosphate dehydrogenase"/>
    <property type="match status" value="1"/>
</dbReference>
<keyword evidence="6" id="KW-0520">NAD</keyword>
<evidence type="ECO:0000256" key="4">
    <source>
        <dbReference type="PIRSR" id="PIRSR000149-1"/>
    </source>
</evidence>
<evidence type="ECO:0000313" key="11">
    <source>
        <dbReference type="EMBL" id="RZO23804.1"/>
    </source>
</evidence>
<feature type="binding site" evidence="6">
    <location>
        <begin position="10"/>
        <end position="11"/>
    </location>
    <ligand>
        <name>NAD(+)</name>
        <dbReference type="ChEBI" id="CHEBI:57540"/>
    </ligand>
</feature>
<evidence type="ECO:0000259" key="10">
    <source>
        <dbReference type="SMART" id="SM00846"/>
    </source>
</evidence>
<dbReference type="InterPro" id="IPR020831">
    <property type="entry name" value="GlycerAld/Erythrose_P_DH"/>
</dbReference>
<accession>A0A520MRG7</accession>
<comment type="caution">
    <text evidence="11">The sequence shown here is derived from an EMBL/GenBank/DDBJ whole genome shotgun (WGS) entry which is preliminary data.</text>
</comment>
<evidence type="ECO:0000256" key="5">
    <source>
        <dbReference type="PIRSR" id="PIRSR000149-2"/>
    </source>
</evidence>
<dbReference type="GO" id="GO:0006006">
    <property type="term" value="P:glucose metabolic process"/>
    <property type="evidence" value="ECO:0007669"/>
    <property type="project" value="InterPro"/>
</dbReference>
<dbReference type="EC" id="1.2.1.-" evidence="9"/>
<feature type="binding site" evidence="5">
    <location>
        <position position="186"/>
    </location>
    <ligand>
        <name>D-glyceraldehyde 3-phosphate</name>
        <dbReference type="ChEBI" id="CHEBI:59776"/>
    </ligand>
</feature>
<dbReference type="Pfam" id="PF00044">
    <property type="entry name" value="Gp_dh_N"/>
    <property type="match status" value="1"/>
</dbReference>
<dbReference type="Gene3D" id="3.30.360.10">
    <property type="entry name" value="Dihydrodipicolinate Reductase, domain 2"/>
    <property type="match status" value="1"/>
</dbReference>
<dbReference type="CDD" id="cd18126">
    <property type="entry name" value="GAPDH_I_C"/>
    <property type="match status" value="1"/>
</dbReference>
<evidence type="ECO:0000256" key="8">
    <source>
        <dbReference type="RuleBase" id="RU000397"/>
    </source>
</evidence>
<dbReference type="PROSITE" id="PS00071">
    <property type="entry name" value="GAPDH"/>
    <property type="match status" value="1"/>
</dbReference>
<evidence type="ECO:0000256" key="6">
    <source>
        <dbReference type="PIRSR" id="PIRSR000149-3"/>
    </source>
</evidence>
<dbReference type="Gene3D" id="3.40.50.720">
    <property type="entry name" value="NAD(P)-binding Rossmann-like Domain"/>
    <property type="match status" value="1"/>
</dbReference>
<evidence type="ECO:0000313" key="12">
    <source>
        <dbReference type="Proteomes" id="UP000320146"/>
    </source>
</evidence>
<dbReference type="Proteomes" id="UP000320146">
    <property type="component" value="Unassembled WGS sequence"/>
</dbReference>
<name>A0A520MRG7_9GAMM</name>